<evidence type="ECO:0000259" key="5">
    <source>
        <dbReference type="Pfam" id="PF21289"/>
    </source>
</evidence>
<evidence type="ECO:0000256" key="4">
    <source>
        <dbReference type="ARBA" id="ARBA00022737"/>
    </source>
</evidence>
<comment type="subcellular location">
    <subcellularLocation>
        <location evidence="1">Cytoplasm</location>
    </subcellularLocation>
</comment>
<sequence>MSKSYPPSQYHMLSNITTAYSEHLTNVSMEEIRNNPKRRRSHSLNSLHSDETLEVRLKNEPYVHRTNSGSSVDFSMHLDSEERPMDSGICDRMFEGDMLVVLEQKIDRLNEMFLEQSRLLTAMKEEIRSSKVMMEKTEFVHNQILVDMLKNTIAQRVKSIDMVEANGDSNEAVNTRAKTLLDAIESKKEAAIDFDVRASLISFLQSGELKEQMVRATSESVRELIARSFRRDVSTLYLPVLERSHRRLIGHIHRIIEQAFIELEDKSSSLFKSVYKTSGALRRALERHQCLLEASAVPDKNIISTLQDTVEELFQKELKEWRKNFTEMLSSRLQSQPLADAAVEFVTPLDYAPLKTPQPASCEVSIIDQMMQKALIKKKIEDGDVNGSFELALSAADLTLVLVACKAVDPAKLFAAPCSLKQHVLLSLVQQLATDMLQETCIKCVFMEQAILNLDVGNPDTRAHLPLVVSEVHKHLSKFLATYPNHVAGKRIMLIVMAANKLLL</sequence>
<name>A0A7E5WCN5_TRINI</name>
<keyword evidence="2" id="KW-0963">Cytoplasm</keyword>
<organism evidence="6 7">
    <name type="scientific">Trichoplusia ni</name>
    <name type="common">Cabbage looper</name>
    <dbReference type="NCBI Taxonomy" id="7111"/>
    <lineage>
        <taxon>Eukaryota</taxon>
        <taxon>Metazoa</taxon>
        <taxon>Ecdysozoa</taxon>
        <taxon>Arthropoda</taxon>
        <taxon>Hexapoda</taxon>
        <taxon>Insecta</taxon>
        <taxon>Pterygota</taxon>
        <taxon>Neoptera</taxon>
        <taxon>Endopterygota</taxon>
        <taxon>Lepidoptera</taxon>
        <taxon>Glossata</taxon>
        <taxon>Ditrysia</taxon>
        <taxon>Noctuoidea</taxon>
        <taxon>Noctuidae</taxon>
        <taxon>Plusiinae</taxon>
        <taxon>Trichoplusia</taxon>
    </lineage>
</organism>
<evidence type="ECO:0000313" key="6">
    <source>
        <dbReference type="Proteomes" id="UP000322000"/>
    </source>
</evidence>
<dbReference type="KEGG" id="tnl:113501102"/>
<gene>
    <name evidence="7" type="primary">LOC113501102</name>
</gene>
<dbReference type="PANTHER" id="PTHR15598:SF5">
    <property type="entry name" value="ENHANCER OF MRNA-DECAPPING PROTEIN 4"/>
    <property type="match status" value="1"/>
</dbReference>
<dbReference type="Pfam" id="PF21289">
    <property type="entry name" value="EDC4_C"/>
    <property type="match status" value="1"/>
</dbReference>
<evidence type="ECO:0000256" key="3">
    <source>
        <dbReference type="ARBA" id="ARBA00022574"/>
    </source>
</evidence>
<keyword evidence="4" id="KW-0677">Repeat</keyword>
<feature type="domain" description="Enhancer of mRNA-decapping protein 4 C-terminal" evidence="5">
    <location>
        <begin position="376"/>
        <end position="492"/>
    </location>
</feature>
<evidence type="ECO:0000256" key="2">
    <source>
        <dbReference type="ARBA" id="ARBA00022490"/>
    </source>
</evidence>
<dbReference type="RefSeq" id="XP_026737921.1">
    <property type="nucleotide sequence ID" value="XM_026882120.1"/>
</dbReference>
<dbReference type="Gene3D" id="6.10.140.270">
    <property type="match status" value="1"/>
</dbReference>
<reference evidence="7" key="1">
    <citation type="submission" date="2025-08" db="UniProtKB">
        <authorList>
            <consortium name="RefSeq"/>
        </authorList>
    </citation>
    <scope>IDENTIFICATION</scope>
</reference>
<keyword evidence="6" id="KW-1185">Reference proteome</keyword>
<dbReference type="Gene3D" id="1.10.220.100">
    <property type="entry name" value="conserved c-terminal region of ge- 1"/>
    <property type="match status" value="1"/>
</dbReference>
<dbReference type="AlphaFoldDB" id="A0A7E5WCN5"/>
<dbReference type="GO" id="GO:0000932">
    <property type="term" value="C:P-body"/>
    <property type="evidence" value="ECO:0007669"/>
    <property type="project" value="TreeGrafter"/>
</dbReference>
<protein>
    <submittedName>
        <fullName evidence="7">Enhancer of mRNA-decapping protein 4-like</fullName>
    </submittedName>
</protein>
<accession>A0A7E5WCN5</accession>
<dbReference type="Proteomes" id="UP000322000">
    <property type="component" value="Chromosome 15"/>
</dbReference>
<evidence type="ECO:0000313" key="7">
    <source>
        <dbReference type="RefSeq" id="XP_026737921.1"/>
    </source>
</evidence>
<dbReference type="InterPro" id="IPR049404">
    <property type="entry name" value="EDC4_C"/>
</dbReference>
<dbReference type="PANTHER" id="PTHR15598">
    <property type="entry name" value="ENHANCER OF MRNA-DECAPPING PROTEIN 4"/>
    <property type="match status" value="1"/>
</dbReference>
<dbReference type="OrthoDB" id="21128at2759"/>
<dbReference type="GO" id="GO:0031087">
    <property type="term" value="P:deadenylation-independent decapping of nuclear-transcribed mRNA"/>
    <property type="evidence" value="ECO:0007669"/>
    <property type="project" value="InterPro"/>
</dbReference>
<dbReference type="InParanoid" id="A0A7E5WCN5"/>
<keyword evidence="3" id="KW-0853">WD repeat</keyword>
<dbReference type="InterPro" id="IPR045152">
    <property type="entry name" value="EDC4-like"/>
</dbReference>
<dbReference type="GeneID" id="113501102"/>
<evidence type="ECO:0000256" key="1">
    <source>
        <dbReference type="ARBA" id="ARBA00004496"/>
    </source>
</evidence>
<proteinExistence type="predicted"/>
<dbReference type="InterPro" id="IPR044938">
    <property type="entry name" value="EDC4_C_sf"/>
</dbReference>